<dbReference type="STRING" id="183.GCA_002009735_00009"/>
<dbReference type="Gene3D" id="3.30.2020.10">
    <property type="entry name" value="NE0471-like N-terminal domain"/>
    <property type="match status" value="1"/>
</dbReference>
<evidence type="ECO:0008006" key="3">
    <source>
        <dbReference type="Google" id="ProtNLM"/>
    </source>
</evidence>
<gene>
    <name evidence="1" type="ORF">Lepil_0417</name>
</gene>
<dbReference type="InterPro" id="IPR036782">
    <property type="entry name" value="NE0471-like_N"/>
</dbReference>
<organism evidence="1 2">
    <name type="scientific">Leptonema illini DSM 21528</name>
    <dbReference type="NCBI Taxonomy" id="929563"/>
    <lineage>
        <taxon>Bacteria</taxon>
        <taxon>Pseudomonadati</taxon>
        <taxon>Spirochaetota</taxon>
        <taxon>Spirochaetia</taxon>
        <taxon>Leptospirales</taxon>
        <taxon>Leptospiraceae</taxon>
        <taxon>Leptonema</taxon>
    </lineage>
</organism>
<sequence>MNEVINIVRAEYVKDYVLSLVFDDGTEQLVDFEPFLRSAQNPAIQSYMEPALFQAFRIEHGELLWGDYDLCFPMVDLYENNLLHLPASAQK</sequence>
<dbReference type="RefSeq" id="WP_002769472.1">
    <property type="nucleotide sequence ID" value="NZ_JH597773.1"/>
</dbReference>
<proteinExistence type="predicted"/>
<dbReference type="InterPro" id="IPR018841">
    <property type="entry name" value="DUF2442"/>
</dbReference>
<reference evidence="1 2" key="1">
    <citation type="submission" date="2011-10" db="EMBL/GenBank/DDBJ databases">
        <title>The Improved High-Quality Draft genome of Leptonema illini DSM 21528.</title>
        <authorList>
            <consortium name="US DOE Joint Genome Institute (JGI-PGF)"/>
            <person name="Lucas S."/>
            <person name="Copeland A."/>
            <person name="Lapidus A."/>
            <person name="Glavina del Rio T."/>
            <person name="Dalin E."/>
            <person name="Tice H."/>
            <person name="Bruce D."/>
            <person name="Goodwin L."/>
            <person name="Pitluck S."/>
            <person name="Peters L."/>
            <person name="Mikhailova N."/>
            <person name="Held B."/>
            <person name="Kyrpides N."/>
            <person name="Mavromatis K."/>
            <person name="Ivanova N."/>
            <person name="Markowitz V."/>
            <person name="Cheng J.-F."/>
            <person name="Hugenholtz P."/>
            <person name="Woyke T."/>
            <person name="Wu D."/>
            <person name="Gronow S."/>
            <person name="Wellnitz S."/>
            <person name="Brambilla E.-M."/>
            <person name="Klenk H.-P."/>
            <person name="Eisen J.A."/>
        </authorList>
    </citation>
    <scope>NUCLEOTIDE SEQUENCE [LARGE SCALE GENOMIC DNA]</scope>
    <source>
        <strain evidence="1 2">DSM 21528</strain>
    </source>
</reference>
<evidence type="ECO:0000313" key="1">
    <source>
        <dbReference type="EMBL" id="EHQ05123.1"/>
    </source>
</evidence>
<name>H2C9Z9_9LEPT</name>
<keyword evidence="2" id="KW-1185">Reference proteome</keyword>
<evidence type="ECO:0000313" key="2">
    <source>
        <dbReference type="Proteomes" id="UP000005737"/>
    </source>
</evidence>
<dbReference type="AlphaFoldDB" id="H2C9Z9"/>
<accession>H2C9Z9</accession>
<dbReference type="HOGENOM" id="CLU_190765_0_0_12"/>
<dbReference type="Proteomes" id="UP000005737">
    <property type="component" value="Unassembled WGS sequence"/>
</dbReference>
<dbReference type="EMBL" id="JH597773">
    <property type="protein sequence ID" value="EHQ05123.1"/>
    <property type="molecule type" value="Genomic_DNA"/>
</dbReference>
<dbReference type="SUPFAM" id="SSF143880">
    <property type="entry name" value="NE0471 N-terminal domain-like"/>
    <property type="match status" value="1"/>
</dbReference>
<dbReference type="Pfam" id="PF10387">
    <property type="entry name" value="DUF2442"/>
    <property type="match status" value="1"/>
</dbReference>
<protein>
    <recommendedName>
        <fullName evidence="3">DUF2442 domain-containing protein</fullName>
    </recommendedName>
</protein>